<name>A0A285PGU5_9HYPH</name>
<dbReference type="EMBL" id="OBEL01000006">
    <property type="protein sequence ID" value="SNZ20939.1"/>
    <property type="molecule type" value="Genomic_DNA"/>
</dbReference>
<reference evidence="2 3" key="1">
    <citation type="submission" date="2017-09" db="EMBL/GenBank/DDBJ databases">
        <authorList>
            <person name="Ehlers B."/>
            <person name="Leendertz F.H."/>
        </authorList>
    </citation>
    <scope>NUCLEOTIDE SEQUENCE [LARGE SCALE GENOMIC DNA]</scope>
    <source>
        <strain evidence="2 3">DSM 18289</strain>
    </source>
</reference>
<dbReference type="Proteomes" id="UP000219439">
    <property type="component" value="Unassembled WGS sequence"/>
</dbReference>
<feature type="compositionally biased region" description="Basic and acidic residues" evidence="1">
    <location>
        <begin position="188"/>
        <end position="197"/>
    </location>
</feature>
<keyword evidence="3" id="KW-1185">Reference proteome</keyword>
<feature type="compositionally biased region" description="Polar residues" evidence="1">
    <location>
        <begin position="1"/>
        <end position="10"/>
    </location>
</feature>
<evidence type="ECO:0000256" key="1">
    <source>
        <dbReference type="SAM" id="MobiDB-lite"/>
    </source>
</evidence>
<organism evidence="2 3">
    <name type="scientific">Cohaesibacter gelatinilyticus</name>
    <dbReference type="NCBI Taxonomy" id="372072"/>
    <lineage>
        <taxon>Bacteria</taxon>
        <taxon>Pseudomonadati</taxon>
        <taxon>Pseudomonadota</taxon>
        <taxon>Alphaproteobacteria</taxon>
        <taxon>Hyphomicrobiales</taxon>
        <taxon>Cohaesibacteraceae</taxon>
    </lineage>
</organism>
<accession>A0A285PGU5</accession>
<sequence length="209" mass="23282">MSSDGNQMDLLQTDENDGYEDAPTAIFPPTRTEKRGPGRPKGAKNKKTATIEKLYHSKGYRDPLLFQGEIMSSHPLDLHRWFIFMQAEAQGVKRDKAIQAFKDGRLNGIPNIAEIVAMQTKVADQLTPYLYGKKPVQEDNDDEGKLPVLMIDLGEDSVTANQPGEDVFSIGMPEPSESEENQSLSEDQSNKSHDTMSHETANLMKDKGE</sequence>
<feature type="region of interest" description="Disordered" evidence="1">
    <location>
        <begin position="156"/>
        <end position="209"/>
    </location>
</feature>
<dbReference type="OrthoDB" id="7851965at2"/>
<dbReference type="AlphaFoldDB" id="A0A285PGU5"/>
<protein>
    <submittedName>
        <fullName evidence="2">Uncharacterized protein</fullName>
    </submittedName>
</protein>
<feature type="compositionally biased region" description="Basic residues" evidence="1">
    <location>
        <begin position="37"/>
        <end position="47"/>
    </location>
</feature>
<proteinExistence type="predicted"/>
<feature type="region of interest" description="Disordered" evidence="1">
    <location>
        <begin position="1"/>
        <end position="47"/>
    </location>
</feature>
<evidence type="ECO:0000313" key="2">
    <source>
        <dbReference type="EMBL" id="SNZ20939.1"/>
    </source>
</evidence>
<gene>
    <name evidence="2" type="ORF">SAMN06265368_4053</name>
</gene>
<evidence type="ECO:0000313" key="3">
    <source>
        <dbReference type="Proteomes" id="UP000219439"/>
    </source>
</evidence>
<dbReference type="RefSeq" id="WP_097155315.1">
    <property type="nucleotide sequence ID" value="NZ_OBEL01000006.1"/>
</dbReference>